<dbReference type="STRING" id="531814.SAMN04487944_12012"/>
<sequence>MYTVNDLINDFEQYKEWVVSLQRIEGKLFFEPIAEGKWSTAEIITHIAFWDEYIMAEMLPKMKQDADISSIDFDTLNQKASAYALSGISQQQVINEQVHKREELISRLKKIPHDDFSITFRINGEDIDQYSGYPNSIFNYFCSFVWHDNHHRRQVEEFLEKVEMLG</sequence>
<dbReference type="Gene3D" id="1.20.120.450">
    <property type="entry name" value="dinb family like domain"/>
    <property type="match status" value="1"/>
</dbReference>
<name>A0A1H9UYZ0_9BACI</name>
<evidence type="ECO:0000313" key="3">
    <source>
        <dbReference type="Proteomes" id="UP000199687"/>
    </source>
</evidence>
<dbReference type="AlphaFoldDB" id="A0A1H9UYZ0"/>
<organism evidence="2 3">
    <name type="scientific">Gracilibacillus ureilyticus</name>
    <dbReference type="NCBI Taxonomy" id="531814"/>
    <lineage>
        <taxon>Bacteria</taxon>
        <taxon>Bacillati</taxon>
        <taxon>Bacillota</taxon>
        <taxon>Bacilli</taxon>
        <taxon>Bacillales</taxon>
        <taxon>Bacillaceae</taxon>
        <taxon>Gracilibacillus</taxon>
    </lineage>
</organism>
<evidence type="ECO:0000259" key="1">
    <source>
        <dbReference type="Pfam" id="PF12867"/>
    </source>
</evidence>
<dbReference type="InterPro" id="IPR034660">
    <property type="entry name" value="DinB/YfiT-like"/>
</dbReference>
<protein>
    <submittedName>
        <fullName evidence="2">DinB superfamily protein</fullName>
    </submittedName>
</protein>
<gene>
    <name evidence="2" type="ORF">SAMN04487944_12012</name>
</gene>
<evidence type="ECO:0000313" key="2">
    <source>
        <dbReference type="EMBL" id="SES14334.1"/>
    </source>
</evidence>
<dbReference type="EMBL" id="FOGL01000020">
    <property type="protein sequence ID" value="SES14334.1"/>
    <property type="molecule type" value="Genomic_DNA"/>
</dbReference>
<dbReference type="Proteomes" id="UP000199687">
    <property type="component" value="Unassembled WGS sequence"/>
</dbReference>
<keyword evidence="3" id="KW-1185">Reference proteome</keyword>
<dbReference type="InterPro" id="IPR024775">
    <property type="entry name" value="DinB-like"/>
</dbReference>
<dbReference type="Pfam" id="PF12867">
    <property type="entry name" value="DinB_2"/>
    <property type="match status" value="1"/>
</dbReference>
<proteinExistence type="predicted"/>
<reference evidence="2 3" key="1">
    <citation type="submission" date="2016-10" db="EMBL/GenBank/DDBJ databases">
        <authorList>
            <person name="de Groot N.N."/>
        </authorList>
    </citation>
    <scope>NUCLEOTIDE SEQUENCE [LARGE SCALE GENOMIC DNA]</scope>
    <source>
        <strain evidence="2 3">CGMCC 1.7727</strain>
    </source>
</reference>
<dbReference type="RefSeq" id="WP_089743173.1">
    <property type="nucleotide sequence ID" value="NZ_FOGL01000020.1"/>
</dbReference>
<dbReference type="OrthoDB" id="2964295at2"/>
<accession>A0A1H9UYZ0</accession>
<dbReference type="SUPFAM" id="SSF109854">
    <property type="entry name" value="DinB/YfiT-like putative metalloenzymes"/>
    <property type="match status" value="1"/>
</dbReference>
<feature type="domain" description="DinB-like" evidence="1">
    <location>
        <begin position="27"/>
        <end position="155"/>
    </location>
</feature>